<protein>
    <submittedName>
        <fullName evidence="2">Uncharacterized protein</fullName>
    </submittedName>
</protein>
<proteinExistence type="predicted"/>
<reference evidence="3 4" key="1">
    <citation type="submission" date="2015-07" db="EMBL/GenBank/DDBJ databases">
        <authorList>
            <consortium name="Pathogen Informatics"/>
        </authorList>
    </citation>
    <scope>NUCLEOTIDE SEQUENCE [LARGE SCALE GENOMIC DNA]</scope>
    <source>
        <strain evidence="2 3">A316</strain>
        <strain evidence="1 4">A51</strain>
    </source>
</reference>
<evidence type="ECO:0000313" key="4">
    <source>
        <dbReference type="Proteomes" id="UP000044806"/>
    </source>
</evidence>
<evidence type="ECO:0000313" key="2">
    <source>
        <dbReference type="EMBL" id="CSC40354.1"/>
    </source>
</evidence>
<gene>
    <name evidence="1" type="ORF">ERS013165_02496</name>
    <name evidence="2" type="ORF">ERS013200_01337</name>
</gene>
<name>A0A655VPL5_VIBCL</name>
<dbReference type="Proteomes" id="UP000044806">
    <property type="component" value="Unassembled WGS sequence"/>
</dbReference>
<sequence length="56" mass="5952">MASADCCSVIDVDSEPRKISAPIALDWINCFCSVSVKVLKPIASLANSSSVLVLKR</sequence>
<evidence type="ECO:0000313" key="1">
    <source>
        <dbReference type="EMBL" id="CSA81147.1"/>
    </source>
</evidence>
<evidence type="ECO:0000313" key="3">
    <source>
        <dbReference type="Proteomes" id="UP000041770"/>
    </source>
</evidence>
<accession>A0A655VPL5</accession>
<dbReference type="EMBL" id="CWQY01000006">
    <property type="protein sequence ID" value="CSC40354.1"/>
    <property type="molecule type" value="Genomic_DNA"/>
</dbReference>
<dbReference type="Proteomes" id="UP000041770">
    <property type="component" value="Unassembled WGS sequence"/>
</dbReference>
<organism evidence="2 3">
    <name type="scientific">Vibrio cholerae</name>
    <dbReference type="NCBI Taxonomy" id="666"/>
    <lineage>
        <taxon>Bacteria</taxon>
        <taxon>Pseudomonadati</taxon>
        <taxon>Pseudomonadota</taxon>
        <taxon>Gammaproteobacteria</taxon>
        <taxon>Vibrionales</taxon>
        <taxon>Vibrionaceae</taxon>
        <taxon>Vibrio</taxon>
    </lineage>
</organism>
<dbReference type="AlphaFoldDB" id="A0A655VPL5"/>
<dbReference type="EMBL" id="CWOW01000012">
    <property type="protein sequence ID" value="CSA81147.1"/>
    <property type="molecule type" value="Genomic_DNA"/>
</dbReference>